<dbReference type="OrthoDB" id="5839639at2759"/>
<proteinExistence type="predicted"/>
<evidence type="ECO:0000313" key="2">
    <source>
        <dbReference type="EMBL" id="ETN73878.1"/>
    </source>
</evidence>
<evidence type="ECO:0000256" key="1">
    <source>
        <dbReference type="SAM" id="Phobius"/>
    </source>
</evidence>
<evidence type="ECO:0000313" key="3">
    <source>
        <dbReference type="Proteomes" id="UP000053676"/>
    </source>
</evidence>
<dbReference type="AlphaFoldDB" id="W2SWK0"/>
<gene>
    <name evidence="2" type="ORF">NECAME_13367</name>
</gene>
<organism evidence="2 3">
    <name type="scientific">Necator americanus</name>
    <name type="common">Human hookworm</name>
    <dbReference type="NCBI Taxonomy" id="51031"/>
    <lineage>
        <taxon>Eukaryota</taxon>
        <taxon>Metazoa</taxon>
        <taxon>Ecdysozoa</taxon>
        <taxon>Nematoda</taxon>
        <taxon>Chromadorea</taxon>
        <taxon>Rhabditida</taxon>
        <taxon>Rhabditina</taxon>
        <taxon>Rhabditomorpha</taxon>
        <taxon>Strongyloidea</taxon>
        <taxon>Ancylostomatidae</taxon>
        <taxon>Bunostominae</taxon>
        <taxon>Necator</taxon>
    </lineage>
</organism>
<protein>
    <submittedName>
        <fullName evidence="2">Uncharacterized protein</fullName>
    </submittedName>
</protein>
<dbReference type="KEGG" id="nai:NECAME_13367"/>
<keyword evidence="1" id="KW-0812">Transmembrane</keyword>
<keyword evidence="1" id="KW-0472">Membrane</keyword>
<keyword evidence="1" id="KW-1133">Transmembrane helix</keyword>
<feature type="transmembrane region" description="Helical" evidence="1">
    <location>
        <begin position="106"/>
        <end position="126"/>
    </location>
</feature>
<dbReference type="EMBL" id="KI660407">
    <property type="protein sequence ID" value="ETN73878.1"/>
    <property type="molecule type" value="Genomic_DNA"/>
</dbReference>
<name>W2SWK0_NECAM</name>
<feature type="transmembrane region" description="Helical" evidence="1">
    <location>
        <begin position="20"/>
        <end position="38"/>
    </location>
</feature>
<reference evidence="3" key="1">
    <citation type="journal article" date="2014" name="Nat. Genet.">
        <title>Genome of the human hookworm Necator americanus.</title>
        <authorList>
            <person name="Tang Y.T."/>
            <person name="Gao X."/>
            <person name="Rosa B.A."/>
            <person name="Abubucker S."/>
            <person name="Hallsworth-Pepin K."/>
            <person name="Martin J."/>
            <person name="Tyagi R."/>
            <person name="Heizer E."/>
            <person name="Zhang X."/>
            <person name="Bhonagiri-Palsikar V."/>
            <person name="Minx P."/>
            <person name="Warren W.C."/>
            <person name="Wang Q."/>
            <person name="Zhan B."/>
            <person name="Hotez P.J."/>
            <person name="Sternberg P.W."/>
            <person name="Dougall A."/>
            <person name="Gaze S.T."/>
            <person name="Mulvenna J."/>
            <person name="Sotillo J."/>
            <person name="Ranganathan S."/>
            <person name="Rabelo E.M."/>
            <person name="Wilson R.K."/>
            <person name="Felgner P.L."/>
            <person name="Bethony J."/>
            <person name="Hawdon J.M."/>
            <person name="Gasser R.B."/>
            <person name="Loukas A."/>
            <person name="Mitreva M."/>
        </authorList>
    </citation>
    <scope>NUCLEOTIDE SEQUENCE [LARGE SCALE GENOMIC DNA]</scope>
</reference>
<accession>W2SWK0</accession>
<sequence>MACGGESMCRIGTGDKSRTVAGFEILLASLALLVGLRWERRRVIVVYITAQNLAKSVSSDVCSAINRLNDAAEGIAYTHPETLMGLKAGILDDPDHNGYKTIEEEMLIVAKIFCTFAVVAVEIWFLTRNISMCMKICGKRLHLPQVKTVQNEQCFS</sequence>
<keyword evidence="3" id="KW-1185">Reference proteome</keyword>
<dbReference type="Proteomes" id="UP000053676">
    <property type="component" value="Unassembled WGS sequence"/>
</dbReference>